<accession>A0A413VPG0</accession>
<dbReference type="PANTHER" id="PTHR30273">
    <property type="entry name" value="PERIPLASMIC SIGNAL SENSOR AND SIGMA FACTOR ACTIVATOR FECR-RELATED"/>
    <property type="match status" value="1"/>
</dbReference>
<comment type="caution">
    <text evidence="4">The sequence shown here is derived from an EMBL/GenBank/DDBJ whole genome shotgun (WGS) entry which is preliminary data.</text>
</comment>
<dbReference type="Gene3D" id="3.55.50.30">
    <property type="match status" value="1"/>
</dbReference>
<gene>
    <name evidence="4" type="ORF">DW888_09570</name>
</gene>
<dbReference type="PIRSF" id="PIRSF018266">
    <property type="entry name" value="FecR"/>
    <property type="match status" value="1"/>
</dbReference>
<keyword evidence="1" id="KW-0812">Transmembrane</keyword>
<sequence length="368" mass="41888">MNSNIDVFNLIDKQFSKRISKEEEAVLRAWYESSAENRQLYKEYYFLIKSMRISRNRFFFKSDIESAYTHFVKKTGLKKPRKSKLHFITLHPWMKYAAVFVIAFGLGVGSYYVFSPSPSSSHLAQTIEIPYGSKSKVTLPDGTSVWLNSGSRLSYQESFGQSDRNVSLDGEAYFEVTKNKLLPFSVLSGKVKIKVLGTKFNFKSYAEDESARVTLVEGSLNVGSIEGQAKNILLIPNQQAVINKKENRVTVKSVDAQSYAMWTQPKQEILDAISSNVTGQPTAAIRVPSVTLRNTLFFNEEPLSQIVRDLERAFNVKIEIKDKQLCTERFYGDFRNDETITKILDIMAANNNLHYTINGDEIIISRNN</sequence>
<proteinExistence type="predicted"/>
<dbReference type="InterPro" id="IPR012373">
    <property type="entry name" value="Ferrdict_sens_TM"/>
</dbReference>
<keyword evidence="1" id="KW-1133">Transmembrane helix</keyword>
<dbReference type="RefSeq" id="WP_002558299.1">
    <property type="nucleotide sequence ID" value="NZ_CABJFV010000006.1"/>
</dbReference>
<evidence type="ECO:0000313" key="5">
    <source>
        <dbReference type="Proteomes" id="UP000284379"/>
    </source>
</evidence>
<evidence type="ECO:0000256" key="1">
    <source>
        <dbReference type="SAM" id="Phobius"/>
    </source>
</evidence>
<dbReference type="Proteomes" id="UP000284379">
    <property type="component" value="Unassembled WGS sequence"/>
</dbReference>
<dbReference type="GO" id="GO:0016989">
    <property type="term" value="F:sigma factor antagonist activity"/>
    <property type="evidence" value="ECO:0007669"/>
    <property type="project" value="TreeGrafter"/>
</dbReference>
<evidence type="ECO:0000313" key="4">
    <source>
        <dbReference type="EMBL" id="RHB35364.1"/>
    </source>
</evidence>
<evidence type="ECO:0000259" key="3">
    <source>
        <dbReference type="Pfam" id="PF16344"/>
    </source>
</evidence>
<dbReference type="Gene3D" id="2.60.120.1440">
    <property type="match status" value="1"/>
</dbReference>
<dbReference type="EMBL" id="QSGO01000006">
    <property type="protein sequence ID" value="RHB35364.1"/>
    <property type="molecule type" value="Genomic_DNA"/>
</dbReference>
<feature type="domain" description="Protein FecR C-terminal" evidence="3">
    <location>
        <begin position="296"/>
        <end position="364"/>
    </location>
</feature>
<name>A0A413VPG0_9BACE</name>
<dbReference type="FunFam" id="2.60.120.1440:FF:000001">
    <property type="entry name" value="Putative anti-sigma factor"/>
    <property type="match status" value="1"/>
</dbReference>
<dbReference type="AlphaFoldDB" id="A0A413VPG0"/>
<dbReference type="Pfam" id="PF04773">
    <property type="entry name" value="FecR"/>
    <property type="match status" value="1"/>
</dbReference>
<dbReference type="InterPro" id="IPR032508">
    <property type="entry name" value="FecR_C"/>
</dbReference>
<keyword evidence="1" id="KW-0472">Membrane</keyword>
<dbReference type="InterPro" id="IPR006860">
    <property type="entry name" value="FecR"/>
</dbReference>
<dbReference type="PANTHER" id="PTHR30273:SF2">
    <property type="entry name" value="PROTEIN FECR"/>
    <property type="match status" value="1"/>
</dbReference>
<feature type="domain" description="FecR protein" evidence="2">
    <location>
        <begin position="126"/>
        <end position="219"/>
    </location>
</feature>
<dbReference type="Pfam" id="PF16344">
    <property type="entry name" value="FecR_C"/>
    <property type="match status" value="1"/>
</dbReference>
<organism evidence="4 5">
    <name type="scientific">Bacteroides nordii</name>
    <dbReference type="NCBI Taxonomy" id="291645"/>
    <lineage>
        <taxon>Bacteria</taxon>
        <taxon>Pseudomonadati</taxon>
        <taxon>Bacteroidota</taxon>
        <taxon>Bacteroidia</taxon>
        <taxon>Bacteroidales</taxon>
        <taxon>Bacteroidaceae</taxon>
        <taxon>Bacteroides</taxon>
    </lineage>
</organism>
<evidence type="ECO:0000259" key="2">
    <source>
        <dbReference type="Pfam" id="PF04773"/>
    </source>
</evidence>
<reference evidence="4 5" key="1">
    <citation type="submission" date="2018-08" db="EMBL/GenBank/DDBJ databases">
        <title>A genome reference for cultivated species of the human gut microbiota.</title>
        <authorList>
            <person name="Zou Y."/>
            <person name="Xue W."/>
            <person name="Luo G."/>
        </authorList>
    </citation>
    <scope>NUCLEOTIDE SEQUENCE [LARGE SCALE GENOMIC DNA]</scope>
    <source>
        <strain evidence="4 5">AM40-30BH</strain>
    </source>
</reference>
<protein>
    <submittedName>
        <fullName evidence="4">FecR family protein</fullName>
    </submittedName>
</protein>
<feature type="transmembrane region" description="Helical" evidence="1">
    <location>
        <begin position="93"/>
        <end position="114"/>
    </location>
</feature>